<dbReference type="EMBL" id="CAKLBY020000165">
    <property type="protein sequence ID" value="CAK7930252.1"/>
    <property type="molecule type" value="Genomic_DNA"/>
</dbReference>
<name>A0AAV1U8N1_9STRA</name>
<organism evidence="1 2">
    <name type="scientific">Peronospora matthiolae</name>
    <dbReference type="NCBI Taxonomy" id="2874970"/>
    <lineage>
        <taxon>Eukaryota</taxon>
        <taxon>Sar</taxon>
        <taxon>Stramenopiles</taxon>
        <taxon>Oomycota</taxon>
        <taxon>Peronosporomycetes</taxon>
        <taxon>Peronosporales</taxon>
        <taxon>Peronosporaceae</taxon>
        <taxon>Peronospora</taxon>
    </lineage>
</organism>
<evidence type="ECO:0000313" key="2">
    <source>
        <dbReference type="Proteomes" id="UP001162060"/>
    </source>
</evidence>
<gene>
    <name evidence="1" type="ORF">PM001_LOCUS15402</name>
</gene>
<dbReference type="Proteomes" id="UP001162060">
    <property type="component" value="Unassembled WGS sequence"/>
</dbReference>
<accession>A0AAV1U8N1</accession>
<sequence length="90" mass="10055">MTDSGKCTFVLFFKVIDGPDGGATICQCRYVNDIIKRFGMEKCKYTACPFDPSSQLVPTSNKIKVDTPFCEAVRALLHLVLLRALILHML</sequence>
<reference evidence="1" key="1">
    <citation type="submission" date="2024-01" db="EMBL/GenBank/DDBJ databases">
        <authorList>
            <person name="Webb A."/>
        </authorList>
    </citation>
    <scope>NUCLEOTIDE SEQUENCE</scope>
    <source>
        <strain evidence="1">Pm1</strain>
    </source>
</reference>
<protein>
    <submittedName>
        <fullName evidence="1">Uncharacterized protein</fullName>
    </submittedName>
</protein>
<dbReference type="AlphaFoldDB" id="A0AAV1U8N1"/>
<comment type="caution">
    <text evidence="1">The sequence shown here is derived from an EMBL/GenBank/DDBJ whole genome shotgun (WGS) entry which is preliminary data.</text>
</comment>
<evidence type="ECO:0000313" key="1">
    <source>
        <dbReference type="EMBL" id="CAK7930252.1"/>
    </source>
</evidence>
<proteinExistence type="predicted"/>